<keyword evidence="2" id="KW-1185">Reference proteome</keyword>
<gene>
    <name evidence="1" type="ORF">GCM10010917_21950</name>
</gene>
<evidence type="ECO:0000313" key="2">
    <source>
        <dbReference type="Proteomes" id="UP000609323"/>
    </source>
</evidence>
<accession>A0ABQ1G2R1</accession>
<evidence type="ECO:0000313" key="1">
    <source>
        <dbReference type="EMBL" id="GGA36353.1"/>
    </source>
</evidence>
<dbReference type="RefSeq" id="WP_094093949.1">
    <property type="nucleotide sequence ID" value="NZ_BMHF01000006.1"/>
</dbReference>
<dbReference type="Gene3D" id="3.40.1000.10">
    <property type="entry name" value="Mog1/PsbP, alpha/beta/alpha sandwich"/>
    <property type="match status" value="2"/>
</dbReference>
<sequence length="368" mass="40724">MRTIGIRFTKLALAAVAGGLLLTGCVFKRPAADQLQSEIQSRTASLTLSKISSSVQAVNRIEDADGSLGLTFPQGWVRDDNLNKSAVLGVSDRSKEKYCLIVRMPSNLIKDATLDSMRRKLLADTKVALQNYHLVENGDTLIGGLPAKMVEFYGTARNVNVRYLAAVYEKDGTFYQIITWSTSDLFADYKDEFEKVIQSFRVVKPNVKTTALPVLGSAASDISLVISPDKHASITIPEGWAQDAGLASGADIQASHPSTEDYIVVLREDRSDFSQNTTINDYSKLVSDNMKQAIQNAKQEPAERITIGGLNALQYVITGEVDKVKISYLVTLIASEDHFTQVLMWTRADMFADKKQNYLYIVNTFREM</sequence>
<name>A0ABQ1G2R1_9BACL</name>
<proteinExistence type="predicted"/>
<evidence type="ECO:0008006" key="3">
    <source>
        <dbReference type="Google" id="ProtNLM"/>
    </source>
</evidence>
<dbReference type="PROSITE" id="PS51257">
    <property type="entry name" value="PROKAR_LIPOPROTEIN"/>
    <property type="match status" value="1"/>
</dbReference>
<dbReference type="EMBL" id="BMHF01000006">
    <property type="protein sequence ID" value="GGA36353.1"/>
    <property type="molecule type" value="Genomic_DNA"/>
</dbReference>
<reference evidence="2" key="1">
    <citation type="journal article" date="2019" name="Int. J. Syst. Evol. Microbiol.">
        <title>The Global Catalogue of Microorganisms (GCM) 10K type strain sequencing project: providing services to taxonomists for standard genome sequencing and annotation.</title>
        <authorList>
            <consortium name="The Broad Institute Genomics Platform"/>
            <consortium name="The Broad Institute Genome Sequencing Center for Infectious Disease"/>
            <person name="Wu L."/>
            <person name="Ma J."/>
        </authorList>
    </citation>
    <scope>NUCLEOTIDE SEQUENCE [LARGE SCALE GENOMIC DNA]</scope>
    <source>
        <strain evidence="2">CGMCC 1.15044</strain>
    </source>
</reference>
<dbReference type="Proteomes" id="UP000609323">
    <property type="component" value="Unassembled WGS sequence"/>
</dbReference>
<comment type="caution">
    <text evidence="1">The sequence shown here is derived from an EMBL/GenBank/DDBJ whole genome shotgun (WGS) entry which is preliminary data.</text>
</comment>
<organism evidence="1 2">
    <name type="scientific">Paenibacillus physcomitrellae</name>
    <dbReference type="NCBI Taxonomy" id="1619311"/>
    <lineage>
        <taxon>Bacteria</taxon>
        <taxon>Bacillati</taxon>
        <taxon>Bacillota</taxon>
        <taxon>Bacilli</taxon>
        <taxon>Bacillales</taxon>
        <taxon>Paenibacillaceae</taxon>
        <taxon>Paenibacillus</taxon>
    </lineage>
</organism>
<protein>
    <recommendedName>
        <fullName evidence="3">PsbP C-terminal domain-containing protein</fullName>
    </recommendedName>
</protein>